<dbReference type="SMR" id="A2FHL4"/>
<dbReference type="EMBL" id="DS113797">
    <property type="protein sequence ID" value="EAX95605.1"/>
    <property type="molecule type" value="Genomic_DNA"/>
</dbReference>
<accession>A2FHL4</accession>
<dbReference type="Pfam" id="PF13833">
    <property type="entry name" value="EF-hand_8"/>
    <property type="match status" value="1"/>
</dbReference>
<dbReference type="Proteomes" id="UP000001542">
    <property type="component" value="Unassembled WGS sequence"/>
</dbReference>
<dbReference type="KEGG" id="tva:4753362"/>
<dbReference type="PROSITE" id="PS50222">
    <property type="entry name" value="EF_HAND_2"/>
    <property type="match status" value="2"/>
</dbReference>
<keyword evidence="4" id="KW-1185">Reference proteome</keyword>
<dbReference type="InParanoid" id="A2FHL4"/>
<dbReference type="GO" id="GO:0000226">
    <property type="term" value="P:microtubule cytoskeleton organization"/>
    <property type="evidence" value="ECO:0000318"/>
    <property type="project" value="GO_Central"/>
</dbReference>
<dbReference type="GO" id="GO:0008017">
    <property type="term" value="F:microtubule binding"/>
    <property type="evidence" value="ECO:0000318"/>
    <property type="project" value="GO_Central"/>
</dbReference>
<protein>
    <submittedName>
        <fullName evidence="3">EF hand family protein</fullName>
    </submittedName>
</protein>
<evidence type="ECO:0000259" key="2">
    <source>
        <dbReference type="PROSITE" id="PS50222"/>
    </source>
</evidence>
<keyword evidence="1" id="KW-0106">Calcium</keyword>
<evidence type="ECO:0000313" key="3">
    <source>
        <dbReference type="EMBL" id="EAX95605.1"/>
    </source>
</evidence>
<dbReference type="OrthoDB" id="26525at2759"/>
<dbReference type="InterPro" id="IPR002048">
    <property type="entry name" value="EF_hand_dom"/>
</dbReference>
<evidence type="ECO:0000313" key="4">
    <source>
        <dbReference type="Proteomes" id="UP000001542"/>
    </source>
</evidence>
<dbReference type="InterPro" id="IPR018247">
    <property type="entry name" value="EF_Hand_1_Ca_BS"/>
</dbReference>
<sequence length="170" mass="19728">MSNEKIVAEFEKKYDELDVNKKDKIGRDEFYKLYKQLQKKDDIPKSNSDIIFSGIDFNNEGTISKFDFINFVKSEIYCDELNQYKIIFRSFDKDRNGALTTDSVIEIGKFVNKKITKKEAETILENETGSKNGKMTFPVFYKMMTGRDTDPKTDPYDGRLKSSSLCCLLL</sequence>
<proteinExistence type="predicted"/>
<reference evidence="3" key="2">
    <citation type="journal article" date="2007" name="Science">
        <title>Draft genome sequence of the sexually transmitted pathogen Trichomonas vaginalis.</title>
        <authorList>
            <person name="Carlton J.M."/>
            <person name="Hirt R.P."/>
            <person name="Silva J.C."/>
            <person name="Delcher A.L."/>
            <person name="Schatz M."/>
            <person name="Zhao Q."/>
            <person name="Wortman J.R."/>
            <person name="Bidwell S.L."/>
            <person name="Alsmark U.C.M."/>
            <person name="Besteiro S."/>
            <person name="Sicheritz-Ponten T."/>
            <person name="Noel C.J."/>
            <person name="Dacks J.B."/>
            <person name="Foster P.G."/>
            <person name="Simillion C."/>
            <person name="Van de Peer Y."/>
            <person name="Miranda-Saavedra D."/>
            <person name="Barton G.J."/>
            <person name="Westrop G.D."/>
            <person name="Mueller S."/>
            <person name="Dessi D."/>
            <person name="Fiori P.L."/>
            <person name="Ren Q."/>
            <person name="Paulsen I."/>
            <person name="Zhang H."/>
            <person name="Bastida-Corcuera F.D."/>
            <person name="Simoes-Barbosa A."/>
            <person name="Brown M.T."/>
            <person name="Hayes R.D."/>
            <person name="Mukherjee M."/>
            <person name="Okumura C.Y."/>
            <person name="Schneider R."/>
            <person name="Smith A.J."/>
            <person name="Vanacova S."/>
            <person name="Villalvazo M."/>
            <person name="Haas B.J."/>
            <person name="Pertea M."/>
            <person name="Feldblyum T.V."/>
            <person name="Utterback T.R."/>
            <person name="Shu C.L."/>
            <person name="Osoegawa K."/>
            <person name="de Jong P.J."/>
            <person name="Hrdy I."/>
            <person name="Horvathova L."/>
            <person name="Zubacova Z."/>
            <person name="Dolezal P."/>
            <person name="Malik S.B."/>
            <person name="Logsdon J.M. Jr."/>
            <person name="Henze K."/>
            <person name="Gupta A."/>
            <person name="Wang C.C."/>
            <person name="Dunne R.L."/>
            <person name="Upcroft J.A."/>
            <person name="Upcroft P."/>
            <person name="White O."/>
            <person name="Salzberg S.L."/>
            <person name="Tang P."/>
            <person name="Chiu C.-H."/>
            <person name="Lee Y.-S."/>
            <person name="Embley T.M."/>
            <person name="Coombs G.H."/>
            <person name="Mottram J.C."/>
            <person name="Tachezy J."/>
            <person name="Fraser-Liggett C.M."/>
            <person name="Johnson P.J."/>
        </authorList>
    </citation>
    <scope>NUCLEOTIDE SEQUENCE [LARGE SCALE GENOMIC DNA]</scope>
    <source>
        <strain evidence="3">G3</strain>
    </source>
</reference>
<dbReference type="VEuPathDB" id="TrichDB:TVAGG3_0741710"/>
<gene>
    <name evidence="3" type="ORF">TVAG_459540</name>
</gene>
<feature type="domain" description="EF-hand" evidence="2">
    <location>
        <begin position="5"/>
        <end position="40"/>
    </location>
</feature>
<dbReference type="AlphaFoldDB" id="A2FHL4"/>
<dbReference type="VEuPathDB" id="TrichDB:TVAG_459540"/>
<dbReference type="Gene3D" id="1.10.238.10">
    <property type="entry name" value="EF-hand"/>
    <property type="match status" value="2"/>
</dbReference>
<organism evidence="3 4">
    <name type="scientific">Trichomonas vaginalis (strain ATCC PRA-98 / G3)</name>
    <dbReference type="NCBI Taxonomy" id="412133"/>
    <lineage>
        <taxon>Eukaryota</taxon>
        <taxon>Metamonada</taxon>
        <taxon>Parabasalia</taxon>
        <taxon>Trichomonadida</taxon>
        <taxon>Trichomonadidae</taxon>
        <taxon>Trichomonas</taxon>
    </lineage>
</organism>
<dbReference type="PROSITE" id="PS00018">
    <property type="entry name" value="EF_HAND_1"/>
    <property type="match status" value="1"/>
</dbReference>
<dbReference type="STRING" id="5722.A2FHL4"/>
<dbReference type="GO" id="GO:0005509">
    <property type="term" value="F:calcium ion binding"/>
    <property type="evidence" value="ECO:0000318"/>
    <property type="project" value="GO_Central"/>
</dbReference>
<feature type="domain" description="EF-hand" evidence="2">
    <location>
        <begin position="79"/>
        <end position="114"/>
    </location>
</feature>
<dbReference type="RefSeq" id="XP_001308535.1">
    <property type="nucleotide sequence ID" value="XM_001308534.1"/>
</dbReference>
<evidence type="ECO:0000256" key="1">
    <source>
        <dbReference type="ARBA" id="ARBA00022837"/>
    </source>
</evidence>
<reference evidence="3" key="1">
    <citation type="submission" date="2006-10" db="EMBL/GenBank/DDBJ databases">
        <authorList>
            <person name="Amadeo P."/>
            <person name="Zhao Q."/>
            <person name="Wortman J."/>
            <person name="Fraser-Liggett C."/>
            <person name="Carlton J."/>
        </authorList>
    </citation>
    <scope>NUCLEOTIDE SEQUENCE</scope>
    <source>
        <strain evidence="3">G3</strain>
    </source>
</reference>
<dbReference type="GO" id="GO:0005815">
    <property type="term" value="C:microtubule organizing center"/>
    <property type="evidence" value="ECO:0000318"/>
    <property type="project" value="GO_Central"/>
</dbReference>
<dbReference type="InterPro" id="IPR011992">
    <property type="entry name" value="EF-hand-dom_pair"/>
</dbReference>
<dbReference type="eggNOG" id="KOG0027">
    <property type="taxonomic scope" value="Eukaryota"/>
</dbReference>
<name>A2FHL4_TRIV3</name>
<dbReference type="SUPFAM" id="SSF47473">
    <property type="entry name" value="EF-hand"/>
    <property type="match status" value="1"/>
</dbReference>